<keyword evidence="3" id="KW-1185">Reference proteome</keyword>
<evidence type="ECO:0000256" key="1">
    <source>
        <dbReference type="SAM" id="SignalP"/>
    </source>
</evidence>
<gene>
    <name evidence="2" type="ORF">GCM10011487_56280</name>
</gene>
<sequence length="108" mass="11601">MRKFVASILLTFPMLASAAGWQPMTTVTGALYEGEDDASRFYVMFGSPTNPDGCAYVGYSRVNGTTPKGKGMISMIMLAIATGQQVQAKLEGCDDWGRPLVTALRVSQ</sequence>
<dbReference type="EMBL" id="BLJN01000006">
    <property type="protein sequence ID" value="GFE83628.1"/>
    <property type="molecule type" value="Genomic_DNA"/>
</dbReference>
<protein>
    <submittedName>
        <fullName evidence="2">Uncharacterized protein</fullName>
    </submittedName>
</protein>
<dbReference type="Proteomes" id="UP000445000">
    <property type="component" value="Unassembled WGS sequence"/>
</dbReference>
<proteinExistence type="predicted"/>
<keyword evidence="1" id="KW-0732">Signal</keyword>
<feature type="signal peptide" evidence="1">
    <location>
        <begin position="1"/>
        <end position="18"/>
    </location>
</feature>
<name>A0A829YLN6_9GAMM</name>
<comment type="caution">
    <text evidence="2">The sequence shown here is derived from an EMBL/GenBank/DDBJ whole genome shotgun (WGS) entry which is preliminary data.</text>
</comment>
<reference evidence="3" key="1">
    <citation type="submission" date="2020-01" db="EMBL/GenBank/DDBJ databases">
        <title>'Steroidobacter agaridevorans' sp. nov., agar-degrading bacteria isolated from rhizosphere soils.</title>
        <authorList>
            <person name="Ikenaga M."/>
            <person name="Kataoka M."/>
            <person name="Murouchi A."/>
            <person name="Katsuragi S."/>
            <person name="Sakai M."/>
        </authorList>
    </citation>
    <scope>NUCLEOTIDE SEQUENCE [LARGE SCALE GENOMIC DNA]</scope>
    <source>
        <strain evidence="3">YU21-B</strain>
    </source>
</reference>
<evidence type="ECO:0000313" key="2">
    <source>
        <dbReference type="EMBL" id="GFE83628.1"/>
    </source>
</evidence>
<dbReference type="AlphaFoldDB" id="A0A829YLN6"/>
<dbReference type="RefSeq" id="WP_161815226.1">
    <property type="nucleotide sequence ID" value="NZ_BLJN01000006.1"/>
</dbReference>
<evidence type="ECO:0000313" key="3">
    <source>
        <dbReference type="Proteomes" id="UP000445000"/>
    </source>
</evidence>
<organism evidence="2 3">
    <name type="scientific">Steroidobacter agaridevorans</name>
    <dbReference type="NCBI Taxonomy" id="2695856"/>
    <lineage>
        <taxon>Bacteria</taxon>
        <taxon>Pseudomonadati</taxon>
        <taxon>Pseudomonadota</taxon>
        <taxon>Gammaproteobacteria</taxon>
        <taxon>Steroidobacterales</taxon>
        <taxon>Steroidobacteraceae</taxon>
        <taxon>Steroidobacter</taxon>
    </lineage>
</organism>
<feature type="chain" id="PRO_5032815151" evidence="1">
    <location>
        <begin position="19"/>
        <end position="108"/>
    </location>
</feature>
<accession>A0A829YLN6</accession>